<organism evidence="3 4">
    <name type="scientific">Micavibrio aeruginosavorus EPB</name>
    <dbReference type="NCBI Taxonomy" id="349215"/>
    <lineage>
        <taxon>Bacteria</taxon>
        <taxon>Pseudomonadati</taxon>
        <taxon>Bdellovibrionota</taxon>
        <taxon>Bdellovibrionia</taxon>
        <taxon>Bdellovibrionales</taxon>
        <taxon>Pseudobdellovibrionaceae</taxon>
        <taxon>Micavibrio</taxon>
    </lineage>
</organism>
<feature type="coiled-coil region" evidence="1">
    <location>
        <begin position="80"/>
        <end position="114"/>
    </location>
</feature>
<keyword evidence="1" id="KW-0175">Coiled coil</keyword>
<evidence type="ECO:0008006" key="5">
    <source>
        <dbReference type="Google" id="ProtNLM"/>
    </source>
</evidence>
<dbReference type="OrthoDB" id="6678638at2"/>
<dbReference type="Pfam" id="PF16872">
    <property type="entry name" value="putAbiC"/>
    <property type="match status" value="1"/>
</dbReference>
<dbReference type="STRING" id="349215.A11S_803"/>
<dbReference type="AlphaFoldDB" id="M4VHV3"/>
<keyword evidence="2" id="KW-1133">Transmembrane helix</keyword>
<dbReference type="KEGG" id="man:A11S_803"/>
<name>M4VHV3_9BACT</name>
<dbReference type="EMBL" id="CP003538">
    <property type="protein sequence ID" value="AGH97626.1"/>
    <property type="molecule type" value="Genomic_DNA"/>
</dbReference>
<keyword evidence="2" id="KW-0812">Transmembrane</keyword>
<keyword evidence="2" id="KW-0472">Membrane</keyword>
<feature type="transmembrane region" description="Helical" evidence="2">
    <location>
        <begin position="60"/>
        <end position="78"/>
    </location>
</feature>
<reference evidence="3 4" key="1">
    <citation type="journal article" date="2013" name="ISME J.">
        <title>By their genes ye shall know them: genomic signatures of predatory bacteria.</title>
        <authorList>
            <person name="Pasternak Z."/>
            <person name="Pietrokovski S."/>
            <person name="Rotem O."/>
            <person name="Gophna U."/>
            <person name="Lurie-Weinberger M.N."/>
            <person name="Jurkevitch E."/>
        </authorList>
    </citation>
    <scope>NUCLEOTIDE SEQUENCE [LARGE SCALE GENOMIC DNA]</scope>
    <source>
        <strain evidence="3">EPB</strain>
    </source>
</reference>
<evidence type="ECO:0000256" key="1">
    <source>
        <dbReference type="SAM" id="Coils"/>
    </source>
</evidence>
<feature type="transmembrane region" description="Helical" evidence="2">
    <location>
        <begin position="21"/>
        <end position="40"/>
    </location>
</feature>
<evidence type="ECO:0000256" key="2">
    <source>
        <dbReference type="SAM" id="Phobius"/>
    </source>
</evidence>
<accession>M4VHV3</accession>
<evidence type="ECO:0000313" key="3">
    <source>
        <dbReference type="EMBL" id="AGH97626.1"/>
    </source>
</evidence>
<proteinExistence type="predicted"/>
<gene>
    <name evidence="3" type="ORF">A11S_803</name>
</gene>
<dbReference type="PATRIC" id="fig|349215.9.peg.789"/>
<dbReference type="Proteomes" id="UP000011932">
    <property type="component" value="Chromosome"/>
</dbReference>
<evidence type="ECO:0000313" key="4">
    <source>
        <dbReference type="Proteomes" id="UP000011932"/>
    </source>
</evidence>
<protein>
    <recommendedName>
        <fullName evidence="5">Phage abortive infection protein</fullName>
    </recommendedName>
</protein>
<sequence length="295" mass="33985">MRNQPQDSKQSQLDFARRLGVFAWICVAIIFLWSLSWMLIDVSIVSDELRGQFGDKFGAINSLFSGLAFATLIYALFLQMEELRLQRKELELTRDEMRGQKEEFSEQNRTLKQQRFENTFFQMLSKLDDALSMISMRVPSRDWIFGNAAVLRIVSYIKQDVVKDRNRMIADGGLRNGIMREIVQNAVGHNDGAVENYFEYLCVLMKFVHESEGVDKAFYAEIVRAQLSSQVRSLLYYYAAGKDDGELKLYAEQYGLLANFILSAKYCPSDCLLFFSERAYGGERPLYNAEAFQNG</sequence>
<dbReference type="InterPro" id="IPR031709">
    <property type="entry name" value="PutAbiC"/>
</dbReference>
<dbReference type="HOGENOM" id="CLU_071038_0_0_5"/>
<dbReference type="RefSeq" id="WP_015467176.1">
    <property type="nucleotide sequence ID" value="NC_020812.1"/>
</dbReference>